<proteinExistence type="predicted"/>
<evidence type="ECO:0000256" key="1">
    <source>
        <dbReference type="SAM" id="MobiDB-lite"/>
    </source>
</evidence>
<evidence type="ECO:0000313" key="2">
    <source>
        <dbReference type="EMBL" id="CAP22115.1"/>
    </source>
</evidence>
<dbReference type="InParanoid" id="A8WNR0"/>
<reference evidence="2 3" key="2">
    <citation type="journal article" date="2011" name="PLoS Genet.">
        <title>Caenorhabditis briggsae recombinant inbred line genotypes reveal inter-strain incompatibility and the evolution of recombination.</title>
        <authorList>
            <person name="Ross J.A."/>
            <person name="Koboldt D.C."/>
            <person name="Staisch J.E."/>
            <person name="Chamberlin H.M."/>
            <person name="Gupta B.P."/>
            <person name="Miller R.D."/>
            <person name="Baird S.E."/>
            <person name="Haag E.S."/>
        </authorList>
    </citation>
    <scope>NUCLEOTIDE SEQUENCE [LARGE SCALE GENOMIC DNA]</scope>
    <source>
        <strain evidence="2 3">AF16</strain>
    </source>
</reference>
<accession>A8WNR0</accession>
<organism evidence="2 3">
    <name type="scientific">Caenorhabditis briggsae</name>
    <dbReference type="NCBI Taxonomy" id="6238"/>
    <lineage>
        <taxon>Eukaryota</taxon>
        <taxon>Metazoa</taxon>
        <taxon>Ecdysozoa</taxon>
        <taxon>Nematoda</taxon>
        <taxon>Chromadorea</taxon>
        <taxon>Rhabditida</taxon>
        <taxon>Rhabditina</taxon>
        <taxon>Rhabditomorpha</taxon>
        <taxon>Rhabditoidea</taxon>
        <taxon>Rhabditidae</taxon>
        <taxon>Peloderinae</taxon>
        <taxon>Caenorhabditis</taxon>
    </lineage>
</organism>
<name>A8WNR0_CAEBR</name>
<dbReference type="KEGG" id="cbr:CBG_00509"/>
<dbReference type="HOGENOM" id="CLU_1817480_0_0_1"/>
<gene>
    <name evidence="2" type="ORF">CBG00509</name>
    <name evidence="2" type="ORF">CBG_00509</name>
</gene>
<dbReference type="EMBL" id="HE600970">
    <property type="protein sequence ID" value="CAP22115.1"/>
    <property type="molecule type" value="Genomic_DNA"/>
</dbReference>
<protein>
    <submittedName>
        <fullName evidence="2">Protein CBG00509</fullName>
    </submittedName>
</protein>
<keyword evidence="3" id="KW-1185">Reference proteome</keyword>
<evidence type="ECO:0000313" key="3">
    <source>
        <dbReference type="Proteomes" id="UP000008549"/>
    </source>
</evidence>
<feature type="compositionally biased region" description="Polar residues" evidence="1">
    <location>
        <begin position="123"/>
        <end position="136"/>
    </location>
</feature>
<dbReference type="CTD" id="8572946"/>
<sequence>MQNLKFLDCSMTCVEDHELRRFVDHHPKLKTVVAICYLKYRKKFKTNNFHSCKRPGRAGTGWPGLAGVRFGNYDKGEDHAPAQVIRAASITGEILFAERRHGYIGTCLPQAIYRPIAKAPPQTTNIPPIASKSPTIGLSREQ</sequence>
<dbReference type="GeneID" id="8572946"/>
<dbReference type="AlphaFoldDB" id="A8WNR0"/>
<dbReference type="Proteomes" id="UP000008549">
    <property type="component" value="Unassembled WGS sequence"/>
</dbReference>
<feature type="region of interest" description="Disordered" evidence="1">
    <location>
        <begin position="123"/>
        <end position="142"/>
    </location>
</feature>
<dbReference type="RefSeq" id="XP_002630108.1">
    <property type="nucleotide sequence ID" value="XM_002630062.1"/>
</dbReference>
<reference evidence="2 3" key="1">
    <citation type="journal article" date="2003" name="PLoS Biol.">
        <title>The genome sequence of Caenorhabditis briggsae: a platform for comparative genomics.</title>
        <authorList>
            <person name="Stein L.D."/>
            <person name="Bao Z."/>
            <person name="Blasiar D."/>
            <person name="Blumenthal T."/>
            <person name="Brent M.R."/>
            <person name="Chen N."/>
            <person name="Chinwalla A."/>
            <person name="Clarke L."/>
            <person name="Clee C."/>
            <person name="Coghlan A."/>
            <person name="Coulson A."/>
            <person name="D'Eustachio P."/>
            <person name="Fitch D.H."/>
            <person name="Fulton L.A."/>
            <person name="Fulton R.E."/>
            <person name="Griffiths-Jones S."/>
            <person name="Harris T.W."/>
            <person name="Hillier L.W."/>
            <person name="Kamath R."/>
            <person name="Kuwabara P.E."/>
            <person name="Mardis E.R."/>
            <person name="Marra M.A."/>
            <person name="Miner T.L."/>
            <person name="Minx P."/>
            <person name="Mullikin J.C."/>
            <person name="Plumb R.W."/>
            <person name="Rogers J."/>
            <person name="Schein J.E."/>
            <person name="Sohrmann M."/>
            <person name="Spieth J."/>
            <person name="Stajich J.E."/>
            <person name="Wei C."/>
            <person name="Willey D."/>
            <person name="Wilson R.K."/>
            <person name="Durbin R."/>
            <person name="Waterston R.H."/>
        </authorList>
    </citation>
    <scope>NUCLEOTIDE SEQUENCE [LARGE SCALE GENOMIC DNA]</scope>
    <source>
        <strain evidence="2 3">AF16</strain>
    </source>
</reference>